<evidence type="ECO:0000313" key="9">
    <source>
        <dbReference type="Proteomes" id="UP000444721"/>
    </source>
</evidence>
<evidence type="ECO:0000259" key="6">
    <source>
        <dbReference type="PROSITE" id="PS50208"/>
    </source>
</evidence>
<dbReference type="Pfam" id="PF01753">
    <property type="entry name" value="zf-MYND"/>
    <property type="match status" value="1"/>
</dbReference>
<feature type="domain" description="MYND-type" evidence="7">
    <location>
        <begin position="921"/>
        <end position="963"/>
    </location>
</feature>
<evidence type="ECO:0000256" key="1">
    <source>
        <dbReference type="ARBA" id="ARBA00022723"/>
    </source>
</evidence>
<dbReference type="GeneID" id="68118945"/>
<dbReference type="VEuPathDB" id="AmoebaDB:NF0040750"/>
<dbReference type="Proteomes" id="UP000444721">
    <property type="component" value="Unassembled WGS sequence"/>
</dbReference>
<dbReference type="GO" id="GO:0004197">
    <property type="term" value="F:cysteine-type endopeptidase activity"/>
    <property type="evidence" value="ECO:0007669"/>
    <property type="project" value="InterPro"/>
</dbReference>
<dbReference type="OMA" id="HIIRICN"/>
<dbReference type="GO" id="GO:0006508">
    <property type="term" value="P:proteolysis"/>
    <property type="evidence" value="ECO:0007669"/>
    <property type="project" value="InterPro"/>
</dbReference>
<feature type="region of interest" description="Disordered" evidence="5">
    <location>
        <begin position="964"/>
        <end position="992"/>
    </location>
</feature>
<evidence type="ECO:0000313" key="8">
    <source>
        <dbReference type="EMBL" id="KAF0981869.1"/>
    </source>
</evidence>
<keyword evidence="9" id="KW-1185">Reference proteome</keyword>
<dbReference type="EMBL" id="VFQX01000012">
    <property type="protein sequence ID" value="KAF0981869.1"/>
    <property type="molecule type" value="Genomic_DNA"/>
</dbReference>
<dbReference type="SUPFAM" id="SSF144232">
    <property type="entry name" value="HIT/MYND zinc finger-like"/>
    <property type="match status" value="1"/>
</dbReference>
<evidence type="ECO:0000256" key="4">
    <source>
        <dbReference type="PROSITE-ProRule" id="PRU00134"/>
    </source>
</evidence>
<proteinExistence type="predicted"/>
<comment type="caution">
    <text evidence="8">The sequence shown here is derived from an EMBL/GenBank/DDBJ whole genome shotgun (WGS) entry which is preliminary data.</text>
</comment>
<dbReference type="InterPro" id="IPR002893">
    <property type="entry name" value="Znf_MYND"/>
</dbReference>
<keyword evidence="3" id="KW-0862">Zinc</keyword>
<evidence type="ECO:0008006" key="10">
    <source>
        <dbReference type="Google" id="ProtNLM"/>
    </source>
</evidence>
<dbReference type="VEuPathDB" id="AmoebaDB:NfTy_021220"/>
<reference evidence="8 9" key="1">
    <citation type="journal article" date="2019" name="Sci. Rep.">
        <title>Nanopore sequencing improves the draft genome of the human pathogenic amoeba Naegleria fowleri.</title>
        <authorList>
            <person name="Liechti N."/>
            <person name="Schurch N."/>
            <person name="Bruggmann R."/>
            <person name="Wittwer M."/>
        </authorList>
    </citation>
    <scope>NUCLEOTIDE SEQUENCE [LARGE SCALE GENOMIC DNA]</scope>
    <source>
        <strain evidence="8 9">ATCC 30894</strain>
    </source>
</reference>
<dbReference type="VEuPathDB" id="AmoebaDB:FDP41_011730"/>
<evidence type="ECO:0000256" key="5">
    <source>
        <dbReference type="SAM" id="MobiDB-lite"/>
    </source>
</evidence>
<dbReference type="RefSeq" id="XP_044566582.1">
    <property type="nucleotide sequence ID" value="XM_044702172.1"/>
</dbReference>
<dbReference type="GO" id="GO:0008270">
    <property type="term" value="F:zinc ion binding"/>
    <property type="evidence" value="ECO:0007669"/>
    <property type="project" value="UniProtKB-KW"/>
</dbReference>
<gene>
    <name evidence="8" type="ORF">FDP41_011730</name>
</gene>
<dbReference type="InterPro" id="IPR001309">
    <property type="entry name" value="Pept_C14_p20"/>
</dbReference>
<evidence type="ECO:0000256" key="3">
    <source>
        <dbReference type="ARBA" id="ARBA00022833"/>
    </source>
</evidence>
<feature type="compositionally biased region" description="Low complexity" evidence="5">
    <location>
        <begin position="976"/>
        <end position="986"/>
    </location>
</feature>
<keyword evidence="2 4" id="KW-0863">Zinc-finger</keyword>
<dbReference type="Gene3D" id="6.10.140.2220">
    <property type="match status" value="1"/>
</dbReference>
<organism evidence="8 9">
    <name type="scientific">Naegleria fowleri</name>
    <name type="common">Brain eating amoeba</name>
    <dbReference type="NCBI Taxonomy" id="5763"/>
    <lineage>
        <taxon>Eukaryota</taxon>
        <taxon>Discoba</taxon>
        <taxon>Heterolobosea</taxon>
        <taxon>Tetramitia</taxon>
        <taxon>Eutetramitia</taxon>
        <taxon>Vahlkampfiidae</taxon>
        <taxon>Naegleria</taxon>
    </lineage>
</organism>
<dbReference type="OrthoDB" id="5231159at2759"/>
<dbReference type="PROSITE" id="PS50208">
    <property type="entry name" value="CASPASE_P20"/>
    <property type="match status" value="1"/>
</dbReference>
<dbReference type="VEuPathDB" id="AmoebaDB:NF0040760"/>
<feature type="domain" description="Caspase family p20" evidence="6">
    <location>
        <begin position="583"/>
        <end position="623"/>
    </location>
</feature>
<name>A0A6A5C9A4_NAEFO</name>
<sequence length="992" mass="117178">MKTIDFSVYYWGGEEAKAREEEQNRIKRVYDYGAKLLNLIKNSLPEIPNDKIENEETQQQYVEEMLKKNNLWDGQMTLLQKAFQSDVHLDKFIDFMIDLWPEPTASKLIYLLNILTNNDFVKTNIRRRHIIRICNFIMYEESFETLMDELRTSKRKLSSKEKKKQGAQYLFEIRCIEFLSTFCQKKGQELYMKSLIKIYKQVLENCEDEYLNSIIILDLKEMKVNSKSVFEIVEEVFEREMVLEEISGSFYEFCKATGTEELVTKPYLLGKDSKEEYRKKRNLEHERRLHILSIMRKGTEMPVGKYPNMKNKFTINPEIFTPSDMKHKLQNSLPNIEPKNRWLSLEKLHGDKFEQVQKQELIRFATLVNRFRILSLRRSRPLSQHHRIHDIVQINDVKEYIQETLDEHCVKADFVEFIQPDIQPFIDYIQNDNSLRMDDALFFLAQCNTENIMIVEKIAHQAFSMKPLYTYLIDQDGFISRIEQLLFDNVLGVSTETEVEKEMRLQVVHDCIWLIQEMFSAMTRHSEIARIRYILNETKLIESMMYCWMIGRNELMISEGFAECFKVMIKCNEAVPMALVFKKQFLALMIDNLSLAKTLPDREENKLDFSTLARTVSTLLYHVSIPSEIDHTTGLFPKKQRKLLTAIEECKILLDLLELLEQKKYLIEELFSWKLSQQRQYYHDWIPSFATLFSQMVRQPSLREYFYKDNFKYSEFILKEIVFPLSDTLSGFGAKNLPEANTPVCYAFINYLSVINHLLFDPEQREKFFSDPMNRTSKKGQKLEHMCFYWMVEMLKLFSSSKAELTQAQQFIWGRTAFCVCSMVLHDSFRKYLVKDTYFVEILMDFLKSRTTRLFRDIKNACCRILQAILRDEEVKNKMDLQVFYDLIGSQFGEEAEKLVKSKYPLLKIPLKEAKRPLPKCLCCGKESTHNSETLKKCGACREATYCSVECQRKDWPRHKLECGKQQHDSAEIVATTEPTSTSGKSTKSKKK</sequence>
<evidence type="ECO:0000256" key="2">
    <source>
        <dbReference type="ARBA" id="ARBA00022771"/>
    </source>
</evidence>
<accession>A0A6A5C9A4</accession>
<dbReference type="AlphaFoldDB" id="A0A6A5C9A4"/>
<dbReference type="PROSITE" id="PS50865">
    <property type="entry name" value="ZF_MYND_2"/>
    <property type="match status" value="1"/>
</dbReference>
<protein>
    <recommendedName>
        <fullName evidence="10">MYND-type domain-containing protein</fullName>
    </recommendedName>
</protein>
<keyword evidence="1" id="KW-0479">Metal-binding</keyword>
<dbReference type="PROSITE" id="PS01360">
    <property type="entry name" value="ZF_MYND_1"/>
    <property type="match status" value="1"/>
</dbReference>
<evidence type="ECO:0000259" key="7">
    <source>
        <dbReference type="PROSITE" id="PS50865"/>
    </source>
</evidence>